<evidence type="ECO:0000313" key="4">
    <source>
        <dbReference type="Proteomes" id="UP000036168"/>
    </source>
</evidence>
<sequence>MYHLIKKDLLMQKKSLKLSILLMAFFSITLSNIGHVGFLVSVLAITYQLALGASALEDKNNSDKILISLPIKKSTIVLSKYASIYVYAAFAILIYGVIYLIVKLVHAPLNVSFTFIGIMGAVTAVTLFCSISFPLIFKYGYLKSKMANMVIFFVFIFGGSGLYKFANSGQVSWNQRITDFLSNASEPVAILLLLGLLLVILFLSYTVSLRFYTKREF</sequence>
<accession>A0A0J6HVD8</accession>
<evidence type="ECO:0000313" key="3">
    <source>
        <dbReference type="EMBL" id="MEC0486243.1"/>
    </source>
</evidence>
<organism evidence="2 4">
    <name type="scientific">Bacillus glycinifermentans</name>
    <dbReference type="NCBI Taxonomy" id="1664069"/>
    <lineage>
        <taxon>Bacteria</taxon>
        <taxon>Bacillati</taxon>
        <taxon>Bacillota</taxon>
        <taxon>Bacilli</taxon>
        <taxon>Bacillales</taxon>
        <taxon>Bacillaceae</taxon>
        <taxon>Bacillus</taxon>
    </lineage>
</organism>
<dbReference type="Proteomes" id="UP000036168">
    <property type="component" value="Unassembled WGS sequence"/>
</dbReference>
<dbReference type="Proteomes" id="UP001341297">
    <property type="component" value="Unassembled WGS sequence"/>
</dbReference>
<name>A0A0J6EC83_9BACI</name>
<dbReference type="EMBL" id="JARRTL010000015">
    <property type="protein sequence ID" value="MEC0486243.1"/>
    <property type="molecule type" value="Genomic_DNA"/>
</dbReference>
<keyword evidence="1" id="KW-1133">Transmembrane helix</keyword>
<proteinExistence type="predicted"/>
<reference evidence="2" key="2">
    <citation type="submission" date="2015-10" db="EMBL/GenBank/DDBJ databases">
        <authorList>
            <person name="Gilbert D.G."/>
        </authorList>
    </citation>
    <scope>NUCLEOTIDE SEQUENCE</scope>
    <source>
        <strain evidence="2">GO-13</strain>
    </source>
</reference>
<dbReference type="PANTHER" id="PTHR41309">
    <property type="entry name" value="MEMBRANE PROTEIN-RELATED"/>
    <property type="match status" value="1"/>
</dbReference>
<dbReference type="Pfam" id="PF13346">
    <property type="entry name" value="ABC2_membrane_5"/>
    <property type="match status" value="1"/>
</dbReference>
<dbReference type="STRING" id="1664069.BGLY_2326"/>
<feature type="transmembrane region" description="Helical" evidence="1">
    <location>
        <begin position="149"/>
        <end position="166"/>
    </location>
</feature>
<dbReference type="OrthoDB" id="2917865at2"/>
<feature type="transmembrane region" description="Helical" evidence="1">
    <location>
        <begin position="188"/>
        <end position="212"/>
    </location>
</feature>
<comment type="caution">
    <text evidence="2">The sequence shown here is derived from an EMBL/GenBank/DDBJ whole genome shotgun (WGS) entry which is preliminary data.</text>
</comment>
<protein>
    <submittedName>
        <fullName evidence="3">ABC-2 transporter permease</fullName>
    </submittedName>
</protein>
<keyword evidence="1" id="KW-0472">Membrane</keyword>
<keyword evidence="1" id="KW-0812">Transmembrane</keyword>
<evidence type="ECO:0000256" key="1">
    <source>
        <dbReference type="SAM" id="Phobius"/>
    </source>
</evidence>
<gene>
    <name evidence="2" type="ORF">AB447_221565</name>
    <name evidence="3" type="ORF">P8828_15720</name>
</gene>
<reference evidence="2 4" key="1">
    <citation type="journal article" date="2015" name="Int. J. Syst. Evol. Microbiol.">
        <title>Bacillus glycinifermentans sp. nov., isolated from fermented soybean paste.</title>
        <authorList>
            <person name="Kim S.J."/>
            <person name="Dunlap C.A."/>
            <person name="Kwon S.W."/>
            <person name="Rooney A.P."/>
        </authorList>
    </citation>
    <scope>NUCLEOTIDE SEQUENCE [LARGE SCALE GENOMIC DNA]</scope>
    <source>
        <strain evidence="2 4">GO-13</strain>
    </source>
</reference>
<reference evidence="3 5" key="3">
    <citation type="submission" date="2023-03" db="EMBL/GenBank/DDBJ databases">
        <title>Agriculturally important microbes genome sequencing.</title>
        <authorList>
            <person name="Dunlap C."/>
        </authorList>
    </citation>
    <scope>NUCLEOTIDE SEQUENCE [LARGE SCALE GENOMIC DNA]</scope>
    <source>
        <strain evidence="3 5">CBP-3203</strain>
    </source>
</reference>
<accession>A0A0J6EC83</accession>
<feature type="transmembrane region" description="Helical" evidence="1">
    <location>
        <begin position="20"/>
        <end position="45"/>
    </location>
</feature>
<evidence type="ECO:0000313" key="5">
    <source>
        <dbReference type="Proteomes" id="UP001341297"/>
    </source>
</evidence>
<feature type="transmembrane region" description="Helical" evidence="1">
    <location>
        <begin position="82"/>
        <end position="102"/>
    </location>
</feature>
<dbReference type="PANTHER" id="PTHR41309:SF2">
    <property type="entry name" value="MEMBRANE PROTEIN"/>
    <property type="match status" value="1"/>
</dbReference>
<dbReference type="RefSeq" id="WP_048355155.1">
    <property type="nucleotide sequence ID" value="NZ_CP023481.1"/>
</dbReference>
<feature type="transmembrane region" description="Helical" evidence="1">
    <location>
        <begin position="114"/>
        <end position="137"/>
    </location>
</feature>
<keyword evidence="5" id="KW-1185">Reference proteome</keyword>
<dbReference type="AlphaFoldDB" id="A0A0J6EC83"/>
<dbReference type="EMBL" id="LECW02000026">
    <property type="protein sequence ID" value="KRT92873.1"/>
    <property type="molecule type" value="Genomic_DNA"/>
</dbReference>
<evidence type="ECO:0000313" key="2">
    <source>
        <dbReference type="EMBL" id="KRT92873.1"/>
    </source>
</evidence>
<dbReference type="InterPro" id="IPR025699">
    <property type="entry name" value="ABC2_memb-like"/>
</dbReference>
<dbReference type="PATRIC" id="fig|1664069.3.peg.5279"/>